<organism evidence="2">
    <name type="scientific">Streptomyces sp. NBC_00008</name>
    <dbReference type="NCBI Taxonomy" id="2903610"/>
    <lineage>
        <taxon>Bacteria</taxon>
        <taxon>Bacillati</taxon>
        <taxon>Actinomycetota</taxon>
        <taxon>Actinomycetes</taxon>
        <taxon>Kitasatosporales</taxon>
        <taxon>Streptomycetaceae</taxon>
        <taxon>Streptomyces</taxon>
    </lineage>
</organism>
<gene>
    <name evidence="2" type="ORF">OG398_04620</name>
</gene>
<evidence type="ECO:0000313" key="2">
    <source>
        <dbReference type="EMBL" id="WTW67611.1"/>
    </source>
</evidence>
<sequence length="85" mass="8763">MTARRAEEPEPTAFEKKLRLKGGGDFRGHTPVLSVPEPTRGPSDRAGVSFPVRGADATVRPPEGPESPEASDPSGDPSGPQAAGS</sequence>
<evidence type="ECO:0000256" key="1">
    <source>
        <dbReference type="SAM" id="MobiDB-lite"/>
    </source>
</evidence>
<dbReference type="AlphaFoldDB" id="A0AAU2VM13"/>
<protein>
    <submittedName>
        <fullName evidence="2">Uncharacterized protein</fullName>
    </submittedName>
</protein>
<feature type="region of interest" description="Disordered" evidence="1">
    <location>
        <begin position="1"/>
        <end position="85"/>
    </location>
</feature>
<feature type="compositionally biased region" description="Basic and acidic residues" evidence="1">
    <location>
        <begin position="1"/>
        <end position="28"/>
    </location>
</feature>
<name>A0AAU2VM13_9ACTN</name>
<accession>A0AAU2VM13</accession>
<reference evidence="2" key="1">
    <citation type="submission" date="2022-10" db="EMBL/GenBank/DDBJ databases">
        <title>The complete genomes of actinobacterial strains from the NBC collection.</title>
        <authorList>
            <person name="Joergensen T.S."/>
            <person name="Alvarez Arevalo M."/>
            <person name="Sterndorff E.B."/>
            <person name="Faurdal D."/>
            <person name="Vuksanovic O."/>
            <person name="Mourched A.-S."/>
            <person name="Charusanti P."/>
            <person name="Shaw S."/>
            <person name="Blin K."/>
            <person name="Weber T."/>
        </authorList>
    </citation>
    <scope>NUCLEOTIDE SEQUENCE</scope>
    <source>
        <strain evidence="2">NBC_00008</strain>
    </source>
</reference>
<proteinExistence type="predicted"/>
<dbReference type="EMBL" id="CP108313">
    <property type="protein sequence ID" value="WTW67611.1"/>
    <property type="molecule type" value="Genomic_DNA"/>
</dbReference>